<organism evidence="1">
    <name type="scientific">marine sediment metagenome</name>
    <dbReference type="NCBI Taxonomy" id="412755"/>
    <lineage>
        <taxon>unclassified sequences</taxon>
        <taxon>metagenomes</taxon>
        <taxon>ecological metagenomes</taxon>
    </lineage>
</organism>
<proteinExistence type="predicted"/>
<comment type="caution">
    <text evidence="1">The sequence shown here is derived from an EMBL/GenBank/DDBJ whole genome shotgun (WGS) entry which is preliminary data.</text>
</comment>
<accession>A0A0F9AQE4</accession>
<name>A0A0F9AQE4_9ZZZZ</name>
<protein>
    <submittedName>
        <fullName evidence="1">Uncharacterized protein</fullName>
    </submittedName>
</protein>
<gene>
    <name evidence="1" type="ORF">LCGC14_2543530</name>
</gene>
<reference evidence="1" key="1">
    <citation type="journal article" date="2015" name="Nature">
        <title>Complex archaea that bridge the gap between prokaryotes and eukaryotes.</title>
        <authorList>
            <person name="Spang A."/>
            <person name="Saw J.H."/>
            <person name="Jorgensen S.L."/>
            <person name="Zaremba-Niedzwiedzka K."/>
            <person name="Martijn J."/>
            <person name="Lind A.E."/>
            <person name="van Eijk R."/>
            <person name="Schleper C."/>
            <person name="Guy L."/>
            <person name="Ettema T.J."/>
        </authorList>
    </citation>
    <scope>NUCLEOTIDE SEQUENCE</scope>
</reference>
<dbReference type="AlphaFoldDB" id="A0A0F9AQE4"/>
<dbReference type="EMBL" id="LAZR01041559">
    <property type="protein sequence ID" value="KKL11665.1"/>
    <property type="molecule type" value="Genomic_DNA"/>
</dbReference>
<evidence type="ECO:0000313" key="1">
    <source>
        <dbReference type="EMBL" id="KKL11665.1"/>
    </source>
</evidence>
<sequence>MKSRKFLWFLLRLNLIVWLAAAATAVWLNGAEAAPEKVTLCHFGETKQVSSRAVQQHLAHGDYLGVCVAPTPEPESTPASESSAHPLYTMWLLTRDFGVTHAKGEVVFVPAYWQCLIRSDTHPSEERQRALCFRGQYPNYEPARLRHLADEDRRLNGWWVADDAPCAAPVMSDGTWACDVLTPWRLR</sequence>